<evidence type="ECO:0000256" key="1">
    <source>
        <dbReference type="ARBA" id="ARBA00004123"/>
    </source>
</evidence>
<feature type="domain" description="Chromo" evidence="4">
    <location>
        <begin position="81"/>
        <end position="147"/>
    </location>
</feature>
<name>A0A7E5A1L5_PANRE</name>
<evidence type="ECO:0000313" key="5">
    <source>
        <dbReference type="Proteomes" id="UP000492821"/>
    </source>
</evidence>
<dbReference type="AlphaFoldDB" id="A0A7E5A1L5"/>
<feature type="compositionally biased region" description="Basic residues" evidence="3">
    <location>
        <begin position="331"/>
        <end position="340"/>
    </location>
</feature>
<dbReference type="PROSITE" id="PS50013">
    <property type="entry name" value="CHROMO_2"/>
    <property type="match status" value="1"/>
</dbReference>
<dbReference type="SUPFAM" id="SSF54160">
    <property type="entry name" value="Chromo domain-like"/>
    <property type="match status" value="1"/>
</dbReference>
<organism evidence="5 6">
    <name type="scientific">Panagrellus redivivus</name>
    <name type="common">Microworm</name>
    <dbReference type="NCBI Taxonomy" id="6233"/>
    <lineage>
        <taxon>Eukaryota</taxon>
        <taxon>Metazoa</taxon>
        <taxon>Ecdysozoa</taxon>
        <taxon>Nematoda</taxon>
        <taxon>Chromadorea</taxon>
        <taxon>Rhabditida</taxon>
        <taxon>Tylenchina</taxon>
        <taxon>Panagrolaimomorpha</taxon>
        <taxon>Panagrolaimoidea</taxon>
        <taxon>Panagrolaimidae</taxon>
        <taxon>Panagrellus</taxon>
    </lineage>
</organism>
<reference evidence="6" key="2">
    <citation type="submission" date="2020-10" db="UniProtKB">
        <authorList>
            <consortium name="WormBaseParasite"/>
        </authorList>
    </citation>
    <scope>IDENTIFICATION</scope>
</reference>
<feature type="region of interest" description="Disordered" evidence="3">
    <location>
        <begin position="320"/>
        <end position="354"/>
    </location>
</feature>
<keyword evidence="5" id="KW-1185">Reference proteome</keyword>
<dbReference type="WBParaSite" id="Pan_g8237.t1">
    <property type="protein sequence ID" value="Pan_g8237.t1"/>
    <property type="gene ID" value="Pan_g8237"/>
</dbReference>
<dbReference type="InterPro" id="IPR023779">
    <property type="entry name" value="Chromodomain_CS"/>
</dbReference>
<evidence type="ECO:0000256" key="2">
    <source>
        <dbReference type="ARBA" id="ARBA00023242"/>
    </source>
</evidence>
<dbReference type="InterPro" id="IPR023780">
    <property type="entry name" value="Chromo_domain"/>
</dbReference>
<protein>
    <submittedName>
        <fullName evidence="6">Chromo domain-containing protein</fullName>
    </submittedName>
</protein>
<evidence type="ECO:0000313" key="6">
    <source>
        <dbReference type="WBParaSite" id="Pan_g8237.t1"/>
    </source>
</evidence>
<dbReference type="InterPro" id="IPR000953">
    <property type="entry name" value="Chromo/chromo_shadow_dom"/>
</dbReference>
<dbReference type="PROSITE" id="PS00598">
    <property type="entry name" value="CHROMO_1"/>
    <property type="match status" value="1"/>
</dbReference>
<dbReference type="GO" id="GO:0005634">
    <property type="term" value="C:nucleus"/>
    <property type="evidence" value="ECO:0007669"/>
    <property type="project" value="UniProtKB-SubCell"/>
</dbReference>
<sequence>MFKINSDRRSLLPAAWLFTLRNTRFLADFRHFHLNFHVFHLTAGAQNAFGISSERIMGKQVPPNLPEREPIVEWFVEEELHVIREILEHCRVAELDDYLTTRCLKWTGDPDDLLYKVRWKGYGPEEDTWEPLSNVCYTAPFLKYFRKHLVPTIGRLVTRKGQIDVQFRFVEPYRRVNPYYFDQEGLQASFAHAGAIVAMTAREKRAAKRINALPTTKKRGRPPAQRAEVAVLSESVLVSDDEEEITNLPVDPDYIRPLSAKTSAKKRRNFDLPARKRKQRRITENFIDDLNQENFFGDAVEIDEDLLRYETAVVTTSDILGDDEVEEEPPKRRRGRPRKNAVREVRVPKRPKKSQKQLEFEKLRALASRYQVHHVEEVGDVILNEETDGSIQGSDVSIGNLSTSGSDFEQVVEKRPSIDDSDDYMAVFALFNEDRETAPFSYLVEADIEQSDVAYVDSHGIVQAESDQVAEAAPESVIVCHVYSMETYINFQDGDHLVDEDGQIYIFHDNQFVMAVLDGLTEPEFDPSGIVEPETDSSSVMELTKYDPLAPTELAFDSSDITEAAFYPLGAVEPQFDPIIAPVELEPITSEFVSSIDSYGEQFFEVNDHEEHYSEDDLLEPARYEKPTTEFFNFFAESADTMAFFDPVAEAEFASLVNGLNFSINDF</sequence>
<comment type="subcellular location">
    <subcellularLocation>
        <location evidence="1">Nucleus</location>
    </subcellularLocation>
</comment>
<reference evidence="5" key="1">
    <citation type="journal article" date="2013" name="Genetics">
        <title>The draft genome and transcriptome of Panagrellus redivivus are shaped by the harsh demands of a free-living lifestyle.</title>
        <authorList>
            <person name="Srinivasan J."/>
            <person name="Dillman A.R."/>
            <person name="Macchietto M.G."/>
            <person name="Heikkinen L."/>
            <person name="Lakso M."/>
            <person name="Fracchia K.M."/>
            <person name="Antoshechkin I."/>
            <person name="Mortazavi A."/>
            <person name="Wong G."/>
            <person name="Sternberg P.W."/>
        </authorList>
    </citation>
    <scope>NUCLEOTIDE SEQUENCE [LARGE SCALE GENOMIC DNA]</scope>
    <source>
        <strain evidence="5">MT8872</strain>
    </source>
</reference>
<evidence type="ECO:0000256" key="3">
    <source>
        <dbReference type="SAM" id="MobiDB-lite"/>
    </source>
</evidence>
<keyword evidence="2" id="KW-0539">Nucleus</keyword>
<dbReference type="InterPro" id="IPR016197">
    <property type="entry name" value="Chromo-like_dom_sf"/>
</dbReference>
<dbReference type="Proteomes" id="UP000492821">
    <property type="component" value="Unassembled WGS sequence"/>
</dbReference>
<dbReference type="Pfam" id="PF00385">
    <property type="entry name" value="Chromo"/>
    <property type="match status" value="1"/>
</dbReference>
<dbReference type="Gene3D" id="2.40.50.40">
    <property type="match status" value="1"/>
</dbReference>
<evidence type="ECO:0000259" key="4">
    <source>
        <dbReference type="PROSITE" id="PS50013"/>
    </source>
</evidence>
<accession>A0A7E5A1L5</accession>
<dbReference type="SMART" id="SM00298">
    <property type="entry name" value="CHROMO"/>
    <property type="match status" value="1"/>
</dbReference>
<proteinExistence type="predicted"/>